<evidence type="ECO:0000313" key="1">
    <source>
        <dbReference type="EMBL" id="SDO63075.1"/>
    </source>
</evidence>
<dbReference type="SUPFAM" id="SSF52540">
    <property type="entry name" value="P-loop containing nucleoside triphosphate hydrolases"/>
    <property type="match status" value="1"/>
</dbReference>
<dbReference type="OrthoDB" id="1441538at2"/>
<name>A0A1H0L4S5_9GAMM</name>
<dbReference type="Pfam" id="PF13469">
    <property type="entry name" value="Sulfotransfer_3"/>
    <property type="match status" value="2"/>
</dbReference>
<accession>A0A1H0L4S5</accession>
<organism evidence="1 2">
    <name type="scientific">Halomonas shengliensis</name>
    <dbReference type="NCBI Taxonomy" id="419597"/>
    <lineage>
        <taxon>Bacteria</taxon>
        <taxon>Pseudomonadati</taxon>
        <taxon>Pseudomonadota</taxon>
        <taxon>Gammaproteobacteria</taxon>
        <taxon>Oceanospirillales</taxon>
        <taxon>Halomonadaceae</taxon>
        <taxon>Halomonas</taxon>
    </lineage>
</organism>
<dbReference type="STRING" id="419597.SAMN04487957_10911"/>
<dbReference type="GO" id="GO:0016740">
    <property type="term" value="F:transferase activity"/>
    <property type="evidence" value="ECO:0007669"/>
    <property type="project" value="UniProtKB-KW"/>
</dbReference>
<dbReference type="Proteomes" id="UP000199075">
    <property type="component" value="Unassembled WGS sequence"/>
</dbReference>
<dbReference type="Gene3D" id="3.40.50.300">
    <property type="entry name" value="P-loop containing nucleotide triphosphate hydrolases"/>
    <property type="match status" value="1"/>
</dbReference>
<proteinExistence type="predicted"/>
<dbReference type="RefSeq" id="WP_089679970.1">
    <property type="nucleotide sequence ID" value="NZ_FNIV01000009.1"/>
</dbReference>
<keyword evidence="2" id="KW-1185">Reference proteome</keyword>
<reference evidence="2" key="1">
    <citation type="submission" date="2016-10" db="EMBL/GenBank/DDBJ databases">
        <authorList>
            <person name="Varghese N."/>
            <person name="Submissions S."/>
        </authorList>
    </citation>
    <scope>NUCLEOTIDE SEQUENCE [LARGE SCALE GENOMIC DNA]</scope>
    <source>
        <strain evidence="2">CGMCC 1.6444</strain>
    </source>
</reference>
<dbReference type="InterPro" id="IPR027417">
    <property type="entry name" value="P-loop_NTPase"/>
</dbReference>
<keyword evidence="1" id="KW-0808">Transferase</keyword>
<sequence>MQPLVIIGAPRSGTNMLRDVLCQFEGVATWPCDEINYLWRHGNVRHPSDELPSERATPAVQSYMRKQFEWVARRYSAHTVVEKTCANSLRVPFVDRAVPGARFVYIYRDGLDTTGSAKLRWQAKLDIPYLLEKVRFVPFTDLPYYGSRYLWSRLYRFFSREKRLAFWGPTLDDMPQLLETHTLNEVCALQWQRCVENAEAAFADMPDDRVIRVRYEHFVREPVAELHRLFEFLGLQVSGEAVRDAVSGVSSRSIGKGRASLEEGEVAQLEALIGETLERYGYRG</sequence>
<evidence type="ECO:0000313" key="2">
    <source>
        <dbReference type="Proteomes" id="UP000199075"/>
    </source>
</evidence>
<gene>
    <name evidence="1" type="ORF">SAMN04487957_10911</name>
</gene>
<dbReference type="AlphaFoldDB" id="A0A1H0L4S5"/>
<dbReference type="EMBL" id="FNIV01000009">
    <property type="protein sequence ID" value="SDO63075.1"/>
    <property type="molecule type" value="Genomic_DNA"/>
</dbReference>
<protein>
    <submittedName>
        <fullName evidence="1">Sulfotransferase family protein</fullName>
    </submittedName>
</protein>